<dbReference type="Gene3D" id="1.20.120.1630">
    <property type="match status" value="1"/>
</dbReference>
<keyword evidence="6" id="KW-0489">Methyltransferase</keyword>
<evidence type="ECO:0000256" key="3">
    <source>
        <dbReference type="ARBA" id="ARBA00022989"/>
    </source>
</evidence>
<dbReference type="GO" id="GO:0012505">
    <property type="term" value="C:endomembrane system"/>
    <property type="evidence" value="ECO:0007669"/>
    <property type="project" value="UniProtKB-SubCell"/>
</dbReference>
<gene>
    <name evidence="6" type="ORF">AA2016_2524</name>
</gene>
<feature type="transmembrane region" description="Helical" evidence="5">
    <location>
        <begin position="46"/>
        <end position="68"/>
    </location>
</feature>
<comment type="subcellular location">
    <subcellularLocation>
        <location evidence="1">Endomembrane system</location>
        <topology evidence="1">Multi-pass membrane protein</topology>
    </subcellularLocation>
</comment>
<evidence type="ECO:0000256" key="1">
    <source>
        <dbReference type="ARBA" id="ARBA00004127"/>
    </source>
</evidence>
<name>A0AAC8YNW2_AMIAI</name>
<sequence length="205" mass="22005">MPRAGRCWQIGHGTLIVAAKAKPIGNMRNFRPERSRGVQVSRKPSAILGSAIFFITAPGVVAGLVPWLASGRYGLPVASWPLAILGAALVAVGLGVVLHAFARFALEGLGTPAPIAPTDRLVVGGVYRHVPNPMYVAVLSIILGQALIFASWQLAAYAVIMGAVMATFVRIYEEPVLLRQYGADYEAYRHNVPGWLPRLTPWRGA</sequence>
<keyword evidence="2 5" id="KW-0812">Transmembrane</keyword>
<dbReference type="KEGG" id="aak:AA2016_2524"/>
<protein>
    <submittedName>
        <fullName evidence="6">Isoprenylcysteine carboxyl methyltransferase protein</fullName>
    </submittedName>
</protein>
<dbReference type="InterPro" id="IPR007318">
    <property type="entry name" value="Phopholipid_MeTrfase"/>
</dbReference>
<dbReference type="GO" id="GO:0032259">
    <property type="term" value="P:methylation"/>
    <property type="evidence" value="ECO:0007669"/>
    <property type="project" value="UniProtKB-KW"/>
</dbReference>
<dbReference type="Proteomes" id="UP000075755">
    <property type="component" value="Chromosome"/>
</dbReference>
<keyword evidence="6" id="KW-0808">Transferase</keyword>
<reference evidence="6 7" key="1">
    <citation type="submission" date="2016-03" db="EMBL/GenBank/DDBJ databases">
        <title>Complete genome of Aminobacter aminovorans KCTC 2477.</title>
        <authorList>
            <person name="Kim K.M."/>
        </authorList>
    </citation>
    <scope>NUCLEOTIDE SEQUENCE [LARGE SCALE GENOMIC DNA]</scope>
    <source>
        <strain evidence="6 7">KCTC 2477</strain>
    </source>
</reference>
<evidence type="ECO:0000256" key="5">
    <source>
        <dbReference type="SAM" id="Phobius"/>
    </source>
</evidence>
<dbReference type="Pfam" id="PF04191">
    <property type="entry name" value="PEMT"/>
    <property type="match status" value="1"/>
</dbReference>
<feature type="transmembrane region" description="Helical" evidence="5">
    <location>
        <begin position="80"/>
        <end position="102"/>
    </location>
</feature>
<feature type="transmembrane region" description="Helical" evidence="5">
    <location>
        <begin position="130"/>
        <end position="148"/>
    </location>
</feature>
<dbReference type="GO" id="GO:0008168">
    <property type="term" value="F:methyltransferase activity"/>
    <property type="evidence" value="ECO:0007669"/>
    <property type="project" value="UniProtKB-KW"/>
</dbReference>
<accession>A0AAC8YNW2</accession>
<evidence type="ECO:0000256" key="4">
    <source>
        <dbReference type="ARBA" id="ARBA00023136"/>
    </source>
</evidence>
<proteinExistence type="predicted"/>
<organism evidence="6 7">
    <name type="scientific">Aminobacter aminovorans</name>
    <name type="common">Chelatobacter heintzii</name>
    <dbReference type="NCBI Taxonomy" id="83263"/>
    <lineage>
        <taxon>Bacteria</taxon>
        <taxon>Pseudomonadati</taxon>
        <taxon>Pseudomonadota</taxon>
        <taxon>Alphaproteobacteria</taxon>
        <taxon>Hyphomicrobiales</taxon>
        <taxon>Phyllobacteriaceae</taxon>
        <taxon>Aminobacter</taxon>
    </lineage>
</organism>
<evidence type="ECO:0000313" key="6">
    <source>
        <dbReference type="EMBL" id="AMS41449.1"/>
    </source>
</evidence>
<keyword evidence="3 5" id="KW-1133">Transmembrane helix</keyword>
<dbReference type="EMBL" id="CP015005">
    <property type="protein sequence ID" value="AMS41449.1"/>
    <property type="molecule type" value="Genomic_DNA"/>
</dbReference>
<evidence type="ECO:0000313" key="7">
    <source>
        <dbReference type="Proteomes" id="UP000075755"/>
    </source>
</evidence>
<dbReference type="AlphaFoldDB" id="A0AAC8YNW2"/>
<evidence type="ECO:0000256" key="2">
    <source>
        <dbReference type="ARBA" id="ARBA00022692"/>
    </source>
</evidence>
<keyword evidence="4 5" id="KW-0472">Membrane</keyword>